<evidence type="ECO:0000256" key="11">
    <source>
        <dbReference type="SAM" id="SignalP"/>
    </source>
</evidence>
<reference evidence="14" key="1">
    <citation type="submission" date="2014-03" db="EMBL/GenBank/DDBJ databases">
        <authorList>
            <person name="Aksoy S."/>
            <person name="Warren W."/>
            <person name="Wilson R.K."/>
        </authorList>
    </citation>
    <scope>NUCLEOTIDE SEQUENCE [LARGE SCALE GENOMIC DNA]</scope>
    <source>
        <strain evidence="14">IAEA</strain>
    </source>
</reference>
<sequence length="774" mass="89763">MFFTNIGSNYLILSIVLLWFLLGLKCDADRVLVINLNRNWTLSNQNESIQKSRFTIPSGVYSQLYGEKVLDSYNDVNLRWISHDNWTYTNIFSVKTDECKRFVNLTLHGIDTIAEVRLNHYLLGRPNNMFVRYSYDITKILQEHNILEIEIKSPIYAALNKAKDLQDQGMDTPPNCPPSRYEGECHMNMLRKMQASFAWDWGLAAPSMGIWKSIALEYYDAAVIRDVDVTLTKNSTHWTMQSRVFIDCNSQSNFYAELTFYAVELLKNPLIIDKHSKTPISCKAAIITFDVDIPIDQVTLWWPNGYGDQKLYPLHYSLKAWINSEGPNLRDKIKSEKSIRIGFRTIELVEDAVTEGTGNTFFFKVNDKEIFMKGSNYIPSHILPEYSRDTNRCKSTQILMNLIDFIFFLPLRLVKHLLQSAKDTHQNMIRVWGGGIYESDEFYDIADQNGLLIWHDMMFACAMYPITEEFLASVRLEISQNAKRIAHHPSIAIFATNNENEVALVQGWYNTGSDEERFRKEYRELYLATIMHELKIIEHSSRPTALVSSPSNGKVSANDNYISNNPQDPNYGDVHFYDTFSDAWDPIIYPRPRFASEYGFQGLPQLMSWLKTKGKHDELLYLIRHRQHHPAGMLVITSLVRRHLPLPLPDQPLYVEALIYFSQIAQAMATKIETELYRSLRDTEHRTMGALYWQLNDVWVAPSWSAIDFYGNYKLLHYWSQDFLAPTSIIALYDSENKAINVSLVCDEFEVDTNELTVTLNSKYMSDRTFKRVH</sequence>
<dbReference type="InterPro" id="IPR017853">
    <property type="entry name" value="GH"/>
</dbReference>
<dbReference type="EC" id="3.2.1.25" evidence="4"/>
<keyword evidence="7" id="KW-0325">Glycoprotein</keyword>
<feature type="signal peptide" evidence="11">
    <location>
        <begin position="1"/>
        <end position="28"/>
    </location>
</feature>
<keyword evidence="9" id="KW-0326">Glycosidase</keyword>
<organism evidence="13 14">
    <name type="scientific">Glossina brevipalpis</name>
    <dbReference type="NCBI Taxonomy" id="37001"/>
    <lineage>
        <taxon>Eukaryota</taxon>
        <taxon>Metazoa</taxon>
        <taxon>Ecdysozoa</taxon>
        <taxon>Arthropoda</taxon>
        <taxon>Hexapoda</taxon>
        <taxon>Insecta</taxon>
        <taxon>Pterygota</taxon>
        <taxon>Neoptera</taxon>
        <taxon>Endopterygota</taxon>
        <taxon>Diptera</taxon>
        <taxon>Brachycera</taxon>
        <taxon>Muscomorpha</taxon>
        <taxon>Hippoboscoidea</taxon>
        <taxon>Glossinidae</taxon>
        <taxon>Glossina</taxon>
    </lineage>
</organism>
<dbReference type="SUPFAM" id="SSF51445">
    <property type="entry name" value="(Trans)glycosidases"/>
    <property type="match status" value="1"/>
</dbReference>
<dbReference type="FunFam" id="2.60.120.260:FF:000060">
    <property type="entry name" value="Probable beta-mannosidase"/>
    <property type="match status" value="1"/>
</dbReference>
<dbReference type="Gene3D" id="2.60.120.260">
    <property type="entry name" value="Galactose-binding domain-like"/>
    <property type="match status" value="1"/>
</dbReference>
<dbReference type="InterPro" id="IPR036156">
    <property type="entry name" value="Beta-gal/glucu_dom_sf"/>
</dbReference>
<dbReference type="InterPro" id="IPR008979">
    <property type="entry name" value="Galactose-bd-like_sf"/>
</dbReference>
<evidence type="ECO:0000256" key="7">
    <source>
        <dbReference type="ARBA" id="ARBA00023180"/>
    </source>
</evidence>
<keyword evidence="14" id="KW-1185">Reference proteome</keyword>
<evidence type="ECO:0000256" key="9">
    <source>
        <dbReference type="ARBA" id="ARBA00023295"/>
    </source>
</evidence>
<evidence type="ECO:0000313" key="14">
    <source>
        <dbReference type="Proteomes" id="UP000091820"/>
    </source>
</evidence>
<dbReference type="EnsemblMetazoa" id="GBRI002689-RA">
    <property type="protein sequence ID" value="GBRI002689-PA"/>
    <property type="gene ID" value="GBRI002689"/>
</dbReference>
<evidence type="ECO:0000313" key="13">
    <source>
        <dbReference type="EnsemblMetazoa" id="GBRI002689-PA"/>
    </source>
</evidence>
<keyword evidence="5 11" id="KW-0732">Signal</keyword>
<evidence type="ECO:0000256" key="5">
    <source>
        <dbReference type="ARBA" id="ARBA00022729"/>
    </source>
</evidence>
<keyword evidence="8" id="KW-0458">Lysosome</keyword>
<dbReference type="Pfam" id="PF22666">
    <property type="entry name" value="Glyco_hydro_2_N2"/>
    <property type="match status" value="1"/>
</dbReference>
<evidence type="ECO:0000256" key="2">
    <source>
        <dbReference type="ARBA" id="ARBA00004371"/>
    </source>
</evidence>
<dbReference type="GO" id="GO:0004567">
    <property type="term" value="F:beta-mannosidase activity"/>
    <property type="evidence" value="ECO:0007669"/>
    <property type="project" value="UniProtKB-EC"/>
</dbReference>
<dbReference type="SUPFAM" id="SSF49785">
    <property type="entry name" value="Galactose-binding domain-like"/>
    <property type="match status" value="1"/>
</dbReference>
<accession>A0A1A9W1B3</accession>
<comment type="similarity">
    <text evidence="3">Belongs to the glycosyl hydrolase 2 family.</text>
</comment>
<dbReference type="PANTHER" id="PTHR43730">
    <property type="entry name" value="BETA-MANNOSIDASE"/>
    <property type="match status" value="1"/>
</dbReference>
<keyword evidence="6" id="KW-0378">Hydrolase</keyword>
<name>A0A1A9W1B3_9MUSC</name>
<dbReference type="Proteomes" id="UP000091820">
    <property type="component" value="Unassembled WGS sequence"/>
</dbReference>
<dbReference type="InterPro" id="IPR054593">
    <property type="entry name" value="Beta-mannosidase-like_N2"/>
</dbReference>
<dbReference type="VEuPathDB" id="VectorBase:GBRI002689"/>
<evidence type="ECO:0000256" key="4">
    <source>
        <dbReference type="ARBA" id="ARBA00012754"/>
    </source>
</evidence>
<dbReference type="GO" id="GO:0006516">
    <property type="term" value="P:glycoprotein catabolic process"/>
    <property type="evidence" value="ECO:0007669"/>
    <property type="project" value="TreeGrafter"/>
</dbReference>
<evidence type="ECO:0000256" key="10">
    <source>
        <dbReference type="ARBA" id="ARBA00033445"/>
    </source>
</evidence>
<protein>
    <recommendedName>
        <fullName evidence="4">beta-mannosidase</fullName>
        <ecNumber evidence="4">3.2.1.25</ecNumber>
    </recommendedName>
    <alternativeName>
        <fullName evidence="10">Mannanase</fullName>
    </alternativeName>
</protein>
<proteinExistence type="inferred from homology"/>
<evidence type="ECO:0000256" key="1">
    <source>
        <dbReference type="ARBA" id="ARBA00000829"/>
    </source>
</evidence>
<evidence type="ECO:0000259" key="12">
    <source>
        <dbReference type="Pfam" id="PF22666"/>
    </source>
</evidence>
<comment type="catalytic activity">
    <reaction evidence="1">
        <text>Hydrolysis of terminal, non-reducing beta-D-mannose residues in beta-D-mannosides.</text>
        <dbReference type="EC" id="3.2.1.25"/>
    </reaction>
</comment>
<evidence type="ECO:0000256" key="8">
    <source>
        <dbReference type="ARBA" id="ARBA00023228"/>
    </source>
</evidence>
<dbReference type="FunFam" id="3.20.20.80:FF:000050">
    <property type="entry name" value="Beta-mannosidase B"/>
    <property type="match status" value="1"/>
</dbReference>
<dbReference type="GO" id="GO:0005764">
    <property type="term" value="C:lysosome"/>
    <property type="evidence" value="ECO:0007669"/>
    <property type="project" value="UniProtKB-SubCell"/>
</dbReference>
<comment type="subcellular location">
    <subcellularLocation>
        <location evidence="2">Lysosome</location>
    </subcellularLocation>
</comment>
<dbReference type="STRING" id="37001.A0A1A9W1B3"/>
<feature type="domain" description="Beta-mannosidase-like galactose-binding" evidence="12">
    <location>
        <begin position="40"/>
        <end position="212"/>
    </location>
</feature>
<evidence type="ECO:0000256" key="6">
    <source>
        <dbReference type="ARBA" id="ARBA00022801"/>
    </source>
</evidence>
<dbReference type="Gene3D" id="2.60.40.10">
    <property type="entry name" value="Immunoglobulins"/>
    <property type="match status" value="1"/>
</dbReference>
<dbReference type="SUPFAM" id="SSF49303">
    <property type="entry name" value="beta-Galactosidase/glucuronidase domain"/>
    <property type="match status" value="1"/>
</dbReference>
<dbReference type="Gene3D" id="3.20.20.80">
    <property type="entry name" value="Glycosidases"/>
    <property type="match status" value="1"/>
</dbReference>
<evidence type="ECO:0000256" key="3">
    <source>
        <dbReference type="ARBA" id="ARBA00007401"/>
    </source>
</evidence>
<dbReference type="PANTHER" id="PTHR43730:SF1">
    <property type="entry name" value="BETA-MANNOSIDASE"/>
    <property type="match status" value="1"/>
</dbReference>
<dbReference type="InterPro" id="IPR050887">
    <property type="entry name" value="Beta-mannosidase_GH2"/>
</dbReference>
<dbReference type="InterPro" id="IPR013783">
    <property type="entry name" value="Ig-like_fold"/>
</dbReference>
<dbReference type="AlphaFoldDB" id="A0A1A9W1B3"/>
<reference evidence="13" key="2">
    <citation type="submission" date="2020-05" db="UniProtKB">
        <authorList>
            <consortium name="EnsemblMetazoa"/>
        </authorList>
    </citation>
    <scope>IDENTIFICATION</scope>
    <source>
        <strain evidence="13">IAEA</strain>
    </source>
</reference>
<feature type="chain" id="PRO_5008399889" description="beta-mannosidase" evidence="11">
    <location>
        <begin position="29"/>
        <end position="774"/>
    </location>
</feature>